<protein>
    <recommendedName>
        <fullName evidence="5">Stage III sporulation protein AF</fullName>
    </recommendedName>
</protein>
<feature type="transmembrane region" description="Helical" evidence="2">
    <location>
        <begin position="37"/>
        <end position="55"/>
    </location>
</feature>
<keyword evidence="1" id="KW-0175">Coiled coil</keyword>
<keyword evidence="2" id="KW-1133">Transmembrane helix</keyword>
<name>A0A081NWM1_9BACL</name>
<evidence type="ECO:0000256" key="2">
    <source>
        <dbReference type="SAM" id="Phobius"/>
    </source>
</evidence>
<dbReference type="InterPro" id="IPR014245">
    <property type="entry name" value="Spore_III_AF"/>
</dbReference>
<organism evidence="3 4">
    <name type="scientific">Paenibacillus tyrfis</name>
    <dbReference type="NCBI Taxonomy" id="1501230"/>
    <lineage>
        <taxon>Bacteria</taxon>
        <taxon>Bacillati</taxon>
        <taxon>Bacillota</taxon>
        <taxon>Bacilli</taxon>
        <taxon>Bacillales</taxon>
        <taxon>Paenibacillaceae</taxon>
        <taxon>Paenibacillus</taxon>
    </lineage>
</organism>
<evidence type="ECO:0000313" key="4">
    <source>
        <dbReference type="Proteomes" id="UP000028123"/>
    </source>
</evidence>
<keyword evidence="2" id="KW-0472">Membrane</keyword>
<evidence type="ECO:0000313" key="3">
    <source>
        <dbReference type="EMBL" id="KEQ22844.1"/>
    </source>
</evidence>
<dbReference type="AlphaFoldDB" id="A0A081NWM1"/>
<dbReference type="Pfam" id="PF09581">
    <property type="entry name" value="Spore_III_AF"/>
    <property type="match status" value="1"/>
</dbReference>
<keyword evidence="4" id="KW-1185">Reference proteome</keyword>
<reference evidence="3 4" key="1">
    <citation type="submission" date="2014-06" db="EMBL/GenBank/DDBJ databases">
        <title>Draft genome sequence of Paenibacillus sp. MSt1.</title>
        <authorList>
            <person name="Aw Y.K."/>
            <person name="Ong K.S."/>
            <person name="Gan H.M."/>
            <person name="Lee S.M."/>
        </authorList>
    </citation>
    <scope>NUCLEOTIDE SEQUENCE [LARGE SCALE GENOMIC DNA]</scope>
    <source>
        <strain evidence="3 4">MSt1</strain>
    </source>
</reference>
<dbReference type="eggNOG" id="ENOG503322G">
    <property type="taxonomic scope" value="Bacteria"/>
</dbReference>
<comment type="caution">
    <text evidence="3">The sequence shown here is derived from an EMBL/GenBank/DDBJ whole genome shotgun (WGS) entry which is preliminary data.</text>
</comment>
<evidence type="ECO:0008006" key="5">
    <source>
        <dbReference type="Google" id="ProtNLM"/>
    </source>
</evidence>
<feature type="transmembrane region" description="Helical" evidence="2">
    <location>
        <begin position="6"/>
        <end position="25"/>
    </location>
</feature>
<dbReference type="RefSeq" id="WP_036690133.1">
    <property type="nucleotide sequence ID" value="NZ_JNVM01000031.1"/>
</dbReference>
<dbReference type="Proteomes" id="UP000028123">
    <property type="component" value="Unassembled WGS sequence"/>
</dbReference>
<dbReference type="OrthoDB" id="2375554at2"/>
<keyword evidence="2" id="KW-0812">Transmembrane</keyword>
<accession>A0A081NWM1</accession>
<dbReference type="EMBL" id="JNVM01000031">
    <property type="protein sequence ID" value="KEQ22844.1"/>
    <property type="molecule type" value="Genomic_DNA"/>
</dbReference>
<dbReference type="NCBIfam" id="TIGR02896">
    <property type="entry name" value="spore_III_AF"/>
    <property type="match status" value="1"/>
</dbReference>
<evidence type="ECO:0000256" key="1">
    <source>
        <dbReference type="SAM" id="Coils"/>
    </source>
</evidence>
<sequence>MDFLSGWLKSIVMVILLATFVDLLLPNQSMQRYVKTVIGLFLLLTLLQPLFSLLGQRSQLDERVKDALFKSGAASPERMAGGASGEVESLPVTLQRAEALKAKQQEQSRKLVETQAADLMKRSIEQKAGVKVRSIQVETAADREGQLVIRSVSLALEPQPPIMPVTDTASKPGRGIEPVKPVEPVAGVDIRIGEPQSRPVSRISGRESDENKLSPEWLQKKTQILLMLEQDWQIGGDQIRLELAVGR</sequence>
<feature type="coiled-coil region" evidence="1">
    <location>
        <begin position="94"/>
        <end position="122"/>
    </location>
</feature>
<gene>
    <name evidence="3" type="ORF">ET33_21065</name>
</gene>
<proteinExistence type="predicted"/>